<dbReference type="Pfam" id="PF00295">
    <property type="entry name" value="Glyco_hydro_28"/>
    <property type="match status" value="1"/>
</dbReference>
<evidence type="ECO:0000256" key="6">
    <source>
        <dbReference type="ARBA" id="ARBA00023295"/>
    </source>
</evidence>
<dbReference type="SUPFAM" id="SSF51126">
    <property type="entry name" value="Pectin lyase-like"/>
    <property type="match status" value="1"/>
</dbReference>
<comment type="similarity">
    <text evidence="2 8">Belongs to the glycosyl hydrolase 28 family.</text>
</comment>
<dbReference type="GO" id="GO:0071555">
    <property type="term" value="P:cell wall organization"/>
    <property type="evidence" value="ECO:0007669"/>
    <property type="project" value="UniProtKB-KW"/>
</dbReference>
<keyword evidence="4" id="KW-0964">Secreted</keyword>
<dbReference type="Gene3D" id="2.160.20.10">
    <property type="entry name" value="Single-stranded right-handed beta-helix, Pectin lyase-like"/>
    <property type="match status" value="1"/>
</dbReference>
<dbReference type="EMBL" id="CP097502">
    <property type="protein sequence ID" value="URD76910.1"/>
    <property type="molecule type" value="Genomic_DNA"/>
</dbReference>
<evidence type="ECO:0000313" key="9">
    <source>
        <dbReference type="EMBL" id="URD76910.1"/>
    </source>
</evidence>
<gene>
    <name evidence="9" type="ORF">MUK42_10062</name>
</gene>
<evidence type="ECO:0000256" key="7">
    <source>
        <dbReference type="ARBA" id="ARBA00023316"/>
    </source>
</evidence>
<keyword evidence="5 8" id="KW-0378">Hydrolase</keyword>
<evidence type="ECO:0000256" key="4">
    <source>
        <dbReference type="ARBA" id="ARBA00022525"/>
    </source>
</evidence>
<keyword evidence="10" id="KW-1185">Reference proteome</keyword>
<dbReference type="InterPro" id="IPR012334">
    <property type="entry name" value="Pectin_lyas_fold"/>
</dbReference>
<dbReference type="GO" id="GO:0005975">
    <property type="term" value="P:carbohydrate metabolic process"/>
    <property type="evidence" value="ECO:0007669"/>
    <property type="project" value="InterPro"/>
</dbReference>
<evidence type="ECO:0000256" key="2">
    <source>
        <dbReference type="ARBA" id="ARBA00008834"/>
    </source>
</evidence>
<proteinExistence type="inferred from homology"/>
<dbReference type="Proteomes" id="UP001055439">
    <property type="component" value="Chromosome 1"/>
</dbReference>
<protein>
    <submittedName>
        <fullName evidence="9">Glycosyl hydrolases family 28</fullName>
    </submittedName>
</protein>
<evidence type="ECO:0000256" key="5">
    <source>
        <dbReference type="ARBA" id="ARBA00022801"/>
    </source>
</evidence>
<dbReference type="AlphaFoldDB" id="A0A9E7EHH3"/>
<name>A0A9E7EHH3_9LILI</name>
<comment type="subcellular location">
    <subcellularLocation>
        <location evidence="1">Secreted</location>
        <location evidence="1">Cell wall</location>
    </subcellularLocation>
</comment>
<reference evidence="9" key="1">
    <citation type="submission" date="2022-05" db="EMBL/GenBank/DDBJ databases">
        <title>The Musa troglodytarum L. genome provides insights into the mechanism of non-climacteric behaviour and enrichment of carotenoids.</title>
        <authorList>
            <person name="Wang J."/>
        </authorList>
    </citation>
    <scope>NUCLEOTIDE SEQUENCE</scope>
    <source>
        <tissue evidence="9">Leaf</tissue>
    </source>
</reference>
<evidence type="ECO:0000256" key="1">
    <source>
        <dbReference type="ARBA" id="ARBA00004191"/>
    </source>
</evidence>
<evidence type="ECO:0000313" key="10">
    <source>
        <dbReference type="Proteomes" id="UP001055439"/>
    </source>
</evidence>
<accession>A0A9E7EHH3</accession>
<dbReference type="PANTHER" id="PTHR31375">
    <property type="match status" value="1"/>
</dbReference>
<dbReference type="OrthoDB" id="187139at2759"/>
<keyword evidence="3" id="KW-0134">Cell wall</keyword>
<organism evidence="9 10">
    <name type="scientific">Musa troglodytarum</name>
    <name type="common">fe'i banana</name>
    <dbReference type="NCBI Taxonomy" id="320322"/>
    <lineage>
        <taxon>Eukaryota</taxon>
        <taxon>Viridiplantae</taxon>
        <taxon>Streptophyta</taxon>
        <taxon>Embryophyta</taxon>
        <taxon>Tracheophyta</taxon>
        <taxon>Spermatophyta</taxon>
        <taxon>Magnoliopsida</taxon>
        <taxon>Liliopsida</taxon>
        <taxon>Zingiberales</taxon>
        <taxon>Musaceae</taxon>
        <taxon>Musa</taxon>
    </lineage>
</organism>
<sequence length="98" mass="10638">MNLVFSFVTNATVSNISSIHTKLFHMHIFESSDITLDSIKINAPGDSPNTDGVHIIDSTNIQVTNSIISIDDNCISIYSSCSNLIIFNILCGLGHGIR</sequence>
<keyword evidence="7" id="KW-0961">Cell wall biogenesis/degradation</keyword>
<dbReference type="InterPro" id="IPR011050">
    <property type="entry name" value="Pectin_lyase_fold/virulence"/>
</dbReference>
<keyword evidence="6 8" id="KW-0326">Glycosidase</keyword>
<evidence type="ECO:0000256" key="3">
    <source>
        <dbReference type="ARBA" id="ARBA00022512"/>
    </source>
</evidence>
<dbReference type="GO" id="GO:0004650">
    <property type="term" value="F:polygalacturonase activity"/>
    <property type="evidence" value="ECO:0007669"/>
    <property type="project" value="InterPro"/>
</dbReference>
<evidence type="ECO:0000256" key="8">
    <source>
        <dbReference type="RuleBase" id="RU361169"/>
    </source>
</evidence>
<dbReference type="InterPro" id="IPR000743">
    <property type="entry name" value="Glyco_hydro_28"/>
</dbReference>